<dbReference type="PROSITE" id="PS00579">
    <property type="entry name" value="RIBOSOMAL_L29"/>
    <property type="match status" value="1"/>
</dbReference>
<dbReference type="GO" id="GO:0006412">
    <property type="term" value="P:translation"/>
    <property type="evidence" value="ECO:0007669"/>
    <property type="project" value="InterPro"/>
</dbReference>
<dbReference type="InterPro" id="IPR018254">
    <property type="entry name" value="Ribosomal_uL29_CS"/>
</dbReference>
<name>A0A382R834_9ZZZZ</name>
<dbReference type="SUPFAM" id="SSF46561">
    <property type="entry name" value="Ribosomal protein L29 (L29p)"/>
    <property type="match status" value="1"/>
</dbReference>
<evidence type="ECO:0000256" key="3">
    <source>
        <dbReference type="ARBA" id="ARBA00023274"/>
    </source>
</evidence>
<sequence>MQLEERESRLMELRSELMNERGIASMGGQPTSPGRMRAIKRQIARIMTIEREIELEAENNG</sequence>
<dbReference type="AlphaFoldDB" id="A0A382R834"/>
<protein>
    <recommendedName>
        <fullName evidence="5">50S ribosomal protein L29</fullName>
    </recommendedName>
</protein>
<evidence type="ECO:0000256" key="1">
    <source>
        <dbReference type="ARBA" id="ARBA00009254"/>
    </source>
</evidence>
<dbReference type="GO" id="GO:0005840">
    <property type="term" value="C:ribosome"/>
    <property type="evidence" value="ECO:0007669"/>
    <property type="project" value="UniProtKB-KW"/>
</dbReference>
<dbReference type="HAMAP" id="MF_00374">
    <property type="entry name" value="Ribosomal_uL29"/>
    <property type="match status" value="1"/>
</dbReference>
<gene>
    <name evidence="4" type="ORF">METZ01_LOCUS346733</name>
</gene>
<reference evidence="4" key="1">
    <citation type="submission" date="2018-05" db="EMBL/GenBank/DDBJ databases">
        <authorList>
            <person name="Lanie J.A."/>
            <person name="Ng W.-L."/>
            <person name="Kazmierczak K.M."/>
            <person name="Andrzejewski T.M."/>
            <person name="Davidsen T.M."/>
            <person name="Wayne K.J."/>
            <person name="Tettelin H."/>
            <person name="Glass J.I."/>
            <person name="Rusch D."/>
            <person name="Podicherti R."/>
            <person name="Tsui H.-C.T."/>
            <person name="Winkler M.E."/>
        </authorList>
    </citation>
    <scope>NUCLEOTIDE SEQUENCE</scope>
</reference>
<dbReference type="InterPro" id="IPR001854">
    <property type="entry name" value="Ribosomal_uL29"/>
</dbReference>
<dbReference type="Pfam" id="PF00831">
    <property type="entry name" value="Ribosomal_L29"/>
    <property type="match status" value="1"/>
</dbReference>
<evidence type="ECO:0000313" key="4">
    <source>
        <dbReference type="EMBL" id="SVC93879.1"/>
    </source>
</evidence>
<dbReference type="NCBIfam" id="TIGR00012">
    <property type="entry name" value="L29"/>
    <property type="match status" value="1"/>
</dbReference>
<keyword evidence="3" id="KW-0687">Ribonucleoprotein</keyword>
<dbReference type="EMBL" id="UINC01119794">
    <property type="protein sequence ID" value="SVC93879.1"/>
    <property type="molecule type" value="Genomic_DNA"/>
</dbReference>
<evidence type="ECO:0000256" key="2">
    <source>
        <dbReference type="ARBA" id="ARBA00022980"/>
    </source>
</evidence>
<keyword evidence="2" id="KW-0689">Ribosomal protein</keyword>
<dbReference type="GO" id="GO:0003735">
    <property type="term" value="F:structural constituent of ribosome"/>
    <property type="evidence" value="ECO:0007669"/>
    <property type="project" value="InterPro"/>
</dbReference>
<dbReference type="Gene3D" id="1.10.287.310">
    <property type="match status" value="1"/>
</dbReference>
<comment type="similarity">
    <text evidence="1">Belongs to the universal ribosomal protein uL29 family.</text>
</comment>
<evidence type="ECO:0008006" key="5">
    <source>
        <dbReference type="Google" id="ProtNLM"/>
    </source>
</evidence>
<organism evidence="4">
    <name type="scientific">marine metagenome</name>
    <dbReference type="NCBI Taxonomy" id="408172"/>
    <lineage>
        <taxon>unclassified sequences</taxon>
        <taxon>metagenomes</taxon>
        <taxon>ecological metagenomes</taxon>
    </lineage>
</organism>
<accession>A0A382R834</accession>
<dbReference type="InterPro" id="IPR036049">
    <property type="entry name" value="Ribosomal_uL29_sf"/>
</dbReference>
<proteinExistence type="inferred from homology"/>
<dbReference type="GO" id="GO:1990904">
    <property type="term" value="C:ribonucleoprotein complex"/>
    <property type="evidence" value="ECO:0007669"/>
    <property type="project" value="UniProtKB-KW"/>
</dbReference>